<dbReference type="OrthoDB" id="370799at2"/>
<dbReference type="EMBL" id="CP002453">
    <property type="protein sequence ID" value="ADV51514.1"/>
    <property type="molecule type" value="Genomic_DNA"/>
</dbReference>
<dbReference type="Proteomes" id="UP000008634">
    <property type="component" value="Chromosome"/>
</dbReference>
<keyword evidence="2" id="KW-1185">Reference proteome</keyword>
<organism evidence="1 2">
    <name type="scientific">Cellulophaga algicola (strain DSM 14237 / IC166 / ACAM 630)</name>
    <dbReference type="NCBI Taxonomy" id="688270"/>
    <lineage>
        <taxon>Bacteria</taxon>
        <taxon>Pseudomonadati</taxon>
        <taxon>Bacteroidota</taxon>
        <taxon>Flavobacteriia</taxon>
        <taxon>Flavobacteriales</taxon>
        <taxon>Flavobacteriaceae</taxon>
        <taxon>Cellulophaga</taxon>
    </lineage>
</organism>
<reference evidence="1 2" key="1">
    <citation type="journal article" date="2010" name="Stand. Genomic Sci.">
        <title>Complete genome sequence of Cellulophaga algicola type strain (IC166).</title>
        <authorList>
            <person name="Abt B."/>
            <person name="Lu M."/>
            <person name="Misra M."/>
            <person name="Han C."/>
            <person name="Nolan M."/>
            <person name="Lucas S."/>
            <person name="Hammon N."/>
            <person name="Deshpande S."/>
            <person name="Cheng J.F."/>
            <person name="Tapia R."/>
            <person name="Goodwin L."/>
            <person name="Pitluck S."/>
            <person name="Liolios K."/>
            <person name="Pagani I."/>
            <person name="Ivanova N."/>
            <person name="Mavromatis K."/>
            <person name="Ovchinikova G."/>
            <person name="Pati A."/>
            <person name="Chen A."/>
            <person name="Palaniappan K."/>
            <person name="Land M."/>
            <person name="Hauser L."/>
            <person name="Chang Y.J."/>
            <person name="Jeffries C.D."/>
            <person name="Detter J.C."/>
            <person name="Brambilla E."/>
            <person name="Rohde M."/>
            <person name="Tindall B.J."/>
            <person name="Goker M."/>
            <person name="Woyke T."/>
            <person name="Bristow J."/>
            <person name="Eisen J.A."/>
            <person name="Markowitz V."/>
            <person name="Hugenholtz P."/>
            <person name="Kyrpides N.C."/>
            <person name="Klenk H.P."/>
            <person name="Lapidus A."/>
        </authorList>
    </citation>
    <scope>NUCLEOTIDE SEQUENCE [LARGE SCALE GENOMIC DNA]</scope>
    <source>
        <strain evidence="2">DSM 14237 / IC166 / ACAM 630</strain>
    </source>
</reference>
<dbReference type="eggNOG" id="ENOG5032YM4">
    <property type="taxonomic scope" value="Bacteria"/>
</dbReference>
<evidence type="ECO:0000313" key="1">
    <source>
        <dbReference type="EMBL" id="ADV51514.1"/>
    </source>
</evidence>
<dbReference type="STRING" id="688270.Celal_4274"/>
<accession>E6X4D1</accession>
<dbReference type="RefSeq" id="WP_013552960.1">
    <property type="nucleotide sequence ID" value="NC_014934.1"/>
</dbReference>
<gene>
    <name evidence="1" type="ordered locus">Celal_4274</name>
</gene>
<protein>
    <submittedName>
        <fullName evidence="1">Uncharacterized protein</fullName>
    </submittedName>
</protein>
<proteinExistence type="predicted"/>
<sequence length="97" mass="11408">MIPNNYTDFQYALEESKPDHSWPEGLQALWYVAKDDWQKSHAIAQDLHTPLGNWIHAYLHRKEGDEFNAGFWYRQAGKTYPIISLEDELQEIVESTL</sequence>
<dbReference type="AlphaFoldDB" id="E6X4D1"/>
<dbReference type="KEGG" id="cao:Celal_4274"/>
<name>E6X4D1_CELAD</name>
<dbReference type="HOGENOM" id="CLU_165468_0_0_10"/>
<evidence type="ECO:0000313" key="2">
    <source>
        <dbReference type="Proteomes" id="UP000008634"/>
    </source>
</evidence>